<comment type="caution">
    <text evidence="2">The sequence shown here is derived from an EMBL/GenBank/DDBJ whole genome shotgun (WGS) entry which is preliminary data.</text>
</comment>
<proteinExistence type="predicted"/>
<dbReference type="EMBL" id="VTEZ01000001">
    <property type="protein sequence ID" value="TYS88526.1"/>
    <property type="molecule type" value="Genomic_DNA"/>
</dbReference>
<dbReference type="RefSeq" id="WP_148967826.1">
    <property type="nucleotide sequence ID" value="NZ_JBNIKW010000001.1"/>
</dbReference>
<evidence type="ECO:0000313" key="2">
    <source>
        <dbReference type="EMBL" id="TYS88526.1"/>
    </source>
</evidence>
<sequence>MQGEKEIIQLIKETYPLEPRKDFVSSTQHVLEKSARRKSKRRRYKNRALTSIGFTLCVIVASWLIFFDGTTTINRNVASLLNDDSFLIGEQEQPAVYVYHSHNKESFIPELPTSQTSEAFDDSTNITLVGERLQQQLNKKGINVIHEQKDIGEILDKRNWSFEDSYTVSREQFKEVLKDHQTIEMALDIHRDSREKPETTLKVENEEYARIMFIVSRSSSNFEGNLKFAKLMSEQVEKKVPGLSQGVLVKSKEDPEEQNTYNQDLLDQTVLLNIGGVENTLEEEYRAINVLADVIEEIMEN</sequence>
<dbReference type="AlphaFoldDB" id="A0A5D4UMP1"/>
<dbReference type="Pfam" id="PF07454">
    <property type="entry name" value="SpoIIP"/>
    <property type="match status" value="1"/>
</dbReference>
<dbReference type="InterPro" id="IPR010897">
    <property type="entry name" value="Spore_II_P"/>
</dbReference>
<protein>
    <submittedName>
        <fullName evidence="2">Stage II sporulation protein P</fullName>
    </submittedName>
</protein>
<evidence type="ECO:0000313" key="3">
    <source>
        <dbReference type="Proteomes" id="UP000324269"/>
    </source>
</evidence>
<keyword evidence="1" id="KW-0812">Transmembrane</keyword>
<accession>A0A5D4UMP1</accession>
<dbReference type="Proteomes" id="UP000324269">
    <property type="component" value="Unassembled WGS sequence"/>
</dbReference>
<dbReference type="NCBIfam" id="TIGR02867">
    <property type="entry name" value="spore_II_P"/>
    <property type="match status" value="1"/>
</dbReference>
<feature type="transmembrane region" description="Helical" evidence="1">
    <location>
        <begin position="46"/>
        <end position="66"/>
    </location>
</feature>
<keyword evidence="1" id="KW-1133">Transmembrane helix</keyword>
<keyword evidence="1" id="KW-0472">Membrane</keyword>
<dbReference type="OrthoDB" id="1633470at2"/>
<name>A0A5D4UMP1_9BACI</name>
<gene>
    <name evidence="2" type="ORF">FZC85_03635</name>
</gene>
<reference evidence="2 3" key="1">
    <citation type="submission" date="2019-08" db="EMBL/GenBank/DDBJ databases">
        <title>Bacillus genomes from the desert of Cuatro Cienegas, Coahuila.</title>
        <authorList>
            <person name="Olmedo-Alvarez G."/>
        </authorList>
    </citation>
    <scope>NUCLEOTIDE SEQUENCE [LARGE SCALE GENOMIC DNA]</scope>
    <source>
        <strain evidence="2 3">CH87b_3T</strain>
    </source>
</reference>
<evidence type="ECO:0000256" key="1">
    <source>
        <dbReference type="SAM" id="Phobius"/>
    </source>
</evidence>
<organism evidence="2 3">
    <name type="scientific">Rossellomorea aquimaris</name>
    <dbReference type="NCBI Taxonomy" id="189382"/>
    <lineage>
        <taxon>Bacteria</taxon>
        <taxon>Bacillati</taxon>
        <taxon>Bacillota</taxon>
        <taxon>Bacilli</taxon>
        <taxon>Bacillales</taxon>
        <taxon>Bacillaceae</taxon>
        <taxon>Rossellomorea</taxon>
    </lineage>
</organism>